<organism evidence="2 3">
    <name type="scientific">Onchocerca flexuosa</name>
    <dbReference type="NCBI Taxonomy" id="387005"/>
    <lineage>
        <taxon>Eukaryota</taxon>
        <taxon>Metazoa</taxon>
        <taxon>Ecdysozoa</taxon>
        <taxon>Nematoda</taxon>
        <taxon>Chromadorea</taxon>
        <taxon>Rhabditida</taxon>
        <taxon>Spirurina</taxon>
        <taxon>Spiruromorpha</taxon>
        <taxon>Filarioidea</taxon>
        <taxon>Onchocercidae</taxon>
        <taxon>Onchocerca</taxon>
    </lineage>
</organism>
<gene>
    <name evidence="2" type="ORF">X798_03128</name>
</gene>
<proteinExistence type="predicted"/>
<name>A0A238BY76_9BILA</name>
<dbReference type="AlphaFoldDB" id="A0A238BY76"/>
<feature type="transmembrane region" description="Helical" evidence="1">
    <location>
        <begin position="21"/>
        <end position="37"/>
    </location>
</feature>
<keyword evidence="1" id="KW-0812">Transmembrane</keyword>
<keyword evidence="1" id="KW-0472">Membrane</keyword>
<keyword evidence="3" id="KW-1185">Reference proteome</keyword>
<evidence type="ECO:0000313" key="3">
    <source>
        <dbReference type="Proteomes" id="UP000242913"/>
    </source>
</evidence>
<dbReference type="EMBL" id="KZ269991">
    <property type="protein sequence ID" value="OZC09725.1"/>
    <property type="molecule type" value="Genomic_DNA"/>
</dbReference>
<evidence type="ECO:0000313" key="2">
    <source>
        <dbReference type="EMBL" id="OZC09725.1"/>
    </source>
</evidence>
<evidence type="ECO:0000256" key="1">
    <source>
        <dbReference type="SAM" id="Phobius"/>
    </source>
</evidence>
<reference evidence="2 3" key="1">
    <citation type="submission" date="2015-12" db="EMBL/GenBank/DDBJ databases">
        <title>Draft genome of the nematode, Onchocerca flexuosa.</title>
        <authorList>
            <person name="Mitreva M."/>
        </authorList>
    </citation>
    <scope>NUCLEOTIDE SEQUENCE [LARGE SCALE GENOMIC DNA]</scope>
    <source>
        <strain evidence="2">Red Deer</strain>
    </source>
</reference>
<feature type="transmembrane region" description="Helical" evidence="1">
    <location>
        <begin position="43"/>
        <end position="62"/>
    </location>
</feature>
<accession>A0A238BY76</accession>
<protein>
    <submittedName>
        <fullName evidence="2">Uncharacterized protein</fullName>
    </submittedName>
</protein>
<dbReference type="Proteomes" id="UP000242913">
    <property type="component" value="Unassembled WGS sequence"/>
</dbReference>
<keyword evidence="1" id="KW-1133">Transmembrane helix</keyword>
<sequence>MNETCSKEIKSSISDSNTMNFVSVLFLVLMVAFIVFSQRGAGFPVATIIGAAIGGVLGLIFGK</sequence>